<name>A0A2S0KH90_9ACTN</name>
<accession>A0A2S0KH90</accession>
<dbReference type="SUPFAM" id="SSF56601">
    <property type="entry name" value="beta-lactamase/transpeptidase-like"/>
    <property type="match status" value="1"/>
</dbReference>
<dbReference type="EMBL" id="CP027433">
    <property type="protein sequence ID" value="AVM01057.1"/>
    <property type="molecule type" value="Genomic_DNA"/>
</dbReference>
<reference evidence="1 2" key="1">
    <citation type="submission" date="2018-03" db="EMBL/GenBank/DDBJ databases">
        <title>Characteristics and genome of n-alkane degrading marine bacteria Gordonia iterans isolated from crude oil contaminated in Tae-an, South Korea.</title>
        <authorList>
            <person name="Lee S.-S."/>
            <person name="Kim H."/>
        </authorList>
    </citation>
    <scope>NUCLEOTIDE SEQUENCE [LARGE SCALE GENOMIC DNA]</scope>
    <source>
        <strain evidence="1 2">Co17</strain>
    </source>
</reference>
<keyword evidence="2" id="KW-1185">Reference proteome</keyword>
<proteinExistence type="predicted"/>
<dbReference type="AlphaFoldDB" id="A0A2S0KH90"/>
<protein>
    <recommendedName>
        <fullName evidence="3">Serine hydrolase</fullName>
    </recommendedName>
</protein>
<dbReference type="OrthoDB" id="3729831at2"/>
<dbReference type="RefSeq" id="WP_105942768.1">
    <property type="nucleotide sequence ID" value="NZ_CP027433.1"/>
</dbReference>
<dbReference type="Gene3D" id="3.40.710.10">
    <property type="entry name" value="DD-peptidase/beta-lactamase superfamily"/>
    <property type="match status" value="1"/>
</dbReference>
<gene>
    <name evidence="1" type="ORF">C6V83_13120</name>
</gene>
<dbReference type="InterPro" id="IPR012338">
    <property type="entry name" value="Beta-lactam/transpept-like"/>
</dbReference>
<organism evidence="1 2">
    <name type="scientific">Gordonia iterans</name>
    <dbReference type="NCBI Taxonomy" id="1004901"/>
    <lineage>
        <taxon>Bacteria</taxon>
        <taxon>Bacillati</taxon>
        <taxon>Actinomycetota</taxon>
        <taxon>Actinomycetes</taxon>
        <taxon>Mycobacteriales</taxon>
        <taxon>Gordoniaceae</taxon>
        <taxon>Gordonia</taxon>
    </lineage>
</organism>
<sequence length="272" mass="28237">MAAIAVIAAAAVYAGHYEKVGPPVVAGTPLSPQEQLHTSFDELGLALPVGVAITPVGGGATVLLGDQSVLDAWSTIKIPLALEAERRHGANRSETKAIIDSDNRSARLLTRSLGTPDEAVRAVTRVLREGGDPHTVVRPAGDDAQWPHLGETVWTLADSAAWTAHLPCLSGSAHVLDLMSHVATAQNWGLRKTSGDAAVKGGWGAEPGAGWLVRQIGILTLDDRTRVAVSMGVAAPKMSFEQGVGALNAVGRWLGRERSLLPGGSCPVAAGR</sequence>
<dbReference type="Proteomes" id="UP000239814">
    <property type="component" value="Chromosome"/>
</dbReference>
<dbReference type="KEGG" id="git:C6V83_13120"/>
<evidence type="ECO:0000313" key="1">
    <source>
        <dbReference type="EMBL" id="AVM01057.1"/>
    </source>
</evidence>
<evidence type="ECO:0000313" key="2">
    <source>
        <dbReference type="Proteomes" id="UP000239814"/>
    </source>
</evidence>
<evidence type="ECO:0008006" key="3">
    <source>
        <dbReference type="Google" id="ProtNLM"/>
    </source>
</evidence>